<evidence type="ECO:0000256" key="2">
    <source>
        <dbReference type="ARBA" id="ARBA00009041"/>
    </source>
</evidence>
<dbReference type="InterPro" id="IPR050787">
    <property type="entry name" value="Natriuretic_peptide"/>
</dbReference>
<gene>
    <name evidence="10" type="primary">bnp</name>
</gene>
<dbReference type="Pfam" id="PF00212">
    <property type="entry name" value="ANP"/>
    <property type="match status" value="1"/>
</dbReference>
<dbReference type="GO" id="GO:0019934">
    <property type="term" value="P:cGMP-mediated signaling"/>
    <property type="evidence" value="ECO:0007669"/>
    <property type="project" value="TreeGrafter"/>
</dbReference>
<dbReference type="GO" id="GO:0051427">
    <property type="term" value="F:hormone receptor binding"/>
    <property type="evidence" value="ECO:0007669"/>
    <property type="project" value="TreeGrafter"/>
</dbReference>
<dbReference type="GO" id="GO:0005737">
    <property type="term" value="C:cytoplasm"/>
    <property type="evidence" value="ECO:0007669"/>
    <property type="project" value="TreeGrafter"/>
</dbReference>
<keyword evidence="3" id="KW-0964">Secreted</keyword>
<evidence type="ECO:0000256" key="7">
    <source>
        <dbReference type="RuleBase" id="RU003686"/>
    </source>
</evidence>
<dbReference type="GO" id="GO:0005615">
    <property type="term" value="C:extracellular space"/>
    <property type="evidence" value="ECO:0007669"/>
    <property type="project" value="TreeGrafter"/>
</dbReference>
<dbReference type="GO" id="GO:0005179">
    <property type="term" value="F:hormone activity"/>
    <property type="evidence" value="ECO:0007669"/>
    <property type="project" value="InterPro"/>
</dbReference>
<keyword evidence="5 7" id="KW-0838">Vasoactive</keyword>
<protein>
    <submittedName>
        <fullName evidence="10">B-type natriuretic peptide</fullName>
    </submittedName>
</protein>
<comment type="similarity">
    <text evidence="2 7">Belongs to the natriuretic peptide family.</text>
</comment>
<evidence type="ECO:0000256" key="5">
    <source>
        <dbReference type="ARBA" id="ARBA00022858"/>
    </source>
</evidence>
<dbReference type="PRINTS" id="PR00713">
    <property type="entry name" value="CNATPEPTIDE"/>
</dbReference>
<dbReference type="SMART" id="SM00183">
    <property type="entry name" value="NAT_PEP"/>
    <property type="match status" value="1"/>
</dbReference>
<evidence type="ECO:0000256" key="8">
    <source>
        <dbReference type="SAM" id="MobiDB-lite"/>
    </source>
</evidence>
<keyword evidence="6" id="KW-1015">Disulfide bond</keyword>
<evidence type="ECO:0000256" key="1">
    <source>
        <dbReference type="ARBA" id="ARBA00004613"/>
    </source>
</evidence>
<evidence type="ECO:0000313" key="10">
    <source>
        <dbReference type="EMBL" id="BAJ14103.1"/>
    </source>
</evidence>
<dbReference type="InterPro" id="IPR000663">
    <property type="entry name" value="Natr_peptide"/>
</dbReference>
<evidence type="ECO:0000256" key="4">
    <source>
        <dbReference type="ARBA" id="ARBA00022729"/>
    </source>
</evidence>
<dbReference type="PROSITE" id="PS00263">
    <property type="entry name" value="NATRIURETIC_PEPTIDE"/>
    <property type="match status" value="1"/>
</dbReference>
<feature type="chain" id="PRO_5003125877" evidence="9">
    <location>
        <begin position="32"/>
        <end position="146"/>
    </location>
</feature>
<reference evidence="10" key="1">
    <citation type="submission" date="2010-08" db="EMBL/GenBank/DDBJ databases">
        <title>Oryzias fishes and natriuretic peptide family: evolutionary considerration.</title>
        <authorList>
            <person name="Inoue K."/>
            <person name="Miyanishi H."/>
            <person name="Takei Y."/>
        </authorList>
    </citation>
    <scope>NUCLEOTIDE SEQUENCE</scope>
</reference>
<dbReference type="EMBL" id="AB574170">
    <property type="protein sequence ID" value="BAJ14103.1"/>
    <property type="molecule type" value="mRNA"/>
</dbReference>
<dbReference type="PRINTS" id="PR00710">
    <property type="entry name" value="NATPEPTIDES"/>
</dbReference>
<evidence type="ECO:0000256" key="9">
    <source>
        <dbReference type="SAM" id="SignalP"/>
    </source>
</evidence>
<feature type="region of interest" description="Disordered" evidence="8">
    <location>
        <begin position="56"/>
        <end position="93"/>
    </location>
</feature>
<dbReference type="AlphaFoldDB" id="D9N4K7"/>
<proteinExistence type="evidence at transcript level"/>
<organism evidence="10">
    <name type="scientific">Oryzias dancena</name>
    <name type="common">Indian ricefish</name>
    <dbReference type="NCBI Taxonomy" id="291360"/>
    <lineage>
        <taxon>Eukaryota</taxon>
        <taxon>Metazoa</taxon>
        <taxon>Chordata</taxon>
        <taxon>Craniata</taxon>
        <taxon>Vertebrata</taxon>
        <taxon>Euteleostomi</taxon>
        <taxon>Actinopterygii</taxon>
        <taxon>Neopterygii</taxon>
        <taxon>Teleostei</taxon>
        <taxon>Neoteleostei</taxon>
        <taxon>Acanthomorphata</taxon>
        <taxon>Ovalentaria</taxon>
        <taxon>Atherinomorphae</taxon>
        <taxon>Beloniformes</taxon>
        <taxon>Adrianichthyidae</taxon>
        <taxon>Oryziinae</taxon>
        <taxon>Oryzias</taxon>
    </lineage>
</organism>
<feature type="signal peptide" evidence="9">
    <location>
        <begin position="1"/>
        <end position="31"/>
    </location>
</feature>
<evidence type="ECO:0000256" key="6">
    <source>
        <dbReference type="ARBA" id="ARBA00023157"/>
    </source>
</evidence>
<dbReference type="PANTHER" id="PTHR14066:SF10">
    <property type="entry name" value="NATRIURETIC PEPTIDES B"/>
    <property type="match status" value="1"/>
</dbReference>
<dbReference type="GO" id="GO:0006182">
    <property type="term" value="P:cGMP biosynthetic process"/>
    <property type="evidence" value="ECO:0007669"/>
    <property type="project" value="TreeGrafter"/>
</dbReference>
<accession>D9N4K7</accession>
<dbReference type="InterPro" id="IPR002406">
    <property type="entry name" value="C_natriurtcpep"/>
</dbReference>
<dbReference type="GO" id="GO:0007218">
    <property type="term" value="P:neuropeptide signaling pathway"/>
    <property type="evidence" value="ECO:0007669"/>
    <property type="project" value="TreeGrafter"/>
</dbReference>
<sequence>MSRCSSHRSAHVFFIPFWGLLFILDVQRSTSVPVGVGLTNADVNALKDLLHRLQESVPEQSSLDEEGAPERDALNQLSTEEDGEEEPALGRMEEEVIRELLSSKNLKSLRSGDSSRRSSGCFGRRMDRIGSMSSLGCNTVGRYNPK</sequence>
<name>D9N4K7_ORYDN</name>
<dbReference type="InterPro" id="IPR030480">
    <property type="entry name" value="Natr_peptide_CS"/>
</dbReference>
<keyword evidence="4 9" id="KW-0732">Signal</keyword>
<feature type="compositionally biased region" description="Low complexity" evidence="8">
    <location>
        <begin position="107"/>
        <end position="123"/>
    </location>
</feature>
<dbReference type="GO" id="GO:0097746">
    <property type="term" value="P:blood vessel diameter maintenance"/>
    <property type="evidence" value="ECO:0007669"/>
    <property type="project" value="UniProtKB-KW"/>
</dbReference>
<dbReference type="PANTHER" id="PTHR14066">
    <property type="entry name" value="ATRIAL NATRIURETIC FACTOR PRECURSOR"/>
    <property type="match status" value="1"/>
</dbReference>
<comment type="subcellular location">
    <subcellularLocation>
        <location evidence="1 7">Secreted</location>
    </subcellularLocation>
</comment>
<dbReference type="GO" id="GO:0003085">
    <property type="term" value="P:negative regulation of systemic arterial blood pressure"/>
    <property type="evidence" value="ECO:0007669"/>
    <property type="project" value="TreeGrafter"/>
</dbReference>
<evidence type="ECO:0000256" key="3">
    <source>
        <dbReference type="ARBA" id="ARBA00022525"/>
    </source>
</evidence>
<dbReference type="GO" id="GO:0007168">
    <property type="term" value="P:receptor guanylyl cyclase signaling pathway"/>
    <property type="evidence" value="ECO:0007669"/>
    <property type="project" value="TreeGrafter"/>
</dbReference>
<feature type="region of interest" description="Disordered" evidence="8">
    <location>
        <begin position="107"/>
        <end position="146"/>
    </location>
</feature>